<evidence type="ECO:0000256" key="1">
    <source>
        <dbReference type="ARBA" id="ARBA00000223"/>
    </source>
</evidence>
<dbReference type="PANTHER" id="PTHR31690:SF4">
    <property type="entry name" value="FUCOSE MUTAROTASE"/>
    <property type="match status" value="1"/>
</dbReference>
<dbReference type="GO" id="GO:0042806">
    <property type="term" value="F:fucose binding"/>
    <property type="evidence" value="ECO:0007669"/>
    <property type="project" value="TreeGrafter"/>
</dbReference>
<dbReference type="InterPro" id="IPR023750">
    <property type="entry name" value="RbsD-like_sf"/>
</dbReference>
<dbReference type="GO" id="GO:0036373">
    <property type="term" value="F:L-fucose mutarotase activity"/>
    <property type="evidence" value="ECO:0007669"/>
    <property type="project" value="UniProtKB-EC"/>
</dbReference>
<dbReference type="PANTHER" id="PTHR31690">
    <property type="entry name" value="FUCOSE MUTAROTASE"/>
    <property type="match status" value="1"/>
</dbReference>
<evidence type="ECO:0000256" key="2">
    <source>
        <dbReference type="ARBA" id="ARBA00023235"/>
    </source>
</evidence>
<protein>
    <submittedName>
        <fullName evidence="4">RbsD/FucU domain-containing protein</fullName>
    </submittedName>
</protein>
<dbReference type="RefSeq" id="WP_407048443.1">
    <property type="nucleotide sequence ID" value="NZ_CP158568.1"/>
</dbReference>
<dbReference type="InterPro" id="IPR007721">
    <property type="entry name" value="RbsD_FucU"/>
</dbReference>
<evidence type="ECO:0000256" key="3">
    <source>
        <dbReference type="ARBA" id="ARBA00036324"/>
    </source>
</evidence>
<evidence type="ECO:0000313" key="4">
    <source>
        <dbReference type="EMBL" id="XBY43343.1"/>
    </source>
</evidence>
<dbReference type="Pfam" id="PF05025">
    <property type="entry name" value="RbsD_FucU"/>
    <property type="match status" value="1"/>
</dbReference>
<name>A0AAU7X8C7_9HYPH</name>
<dbReference type="EMBL" id="CP158568">
    <property type="protein sequence ID" value="XBY43343.1"/>
    <property type="molecule type" value="Genomic_DNA"/>
</dbReference>
<gene>
    <name evidence="4" type="ORF">ABS361_14735</name>
</gene>
<dbReference type="Gene3D" id="3.40.1650.10">
    <property type="entry name" value="RbsD-like domain"/>
    <property type="match status" value="1"/>
</dbReference>
<comment type="catalytic activity">
    <reaction evidence="3">
        <text>alpha-L-fucose = beta-L-fucose</text>
        <dbReference type="Rhea" id="RHEA:25580"/>
        <dbReference type="ChEBI" id="CHEBI:42548"/>
        <dbReference type="ChEBI" id="CHEBI:42589"/>
        <dbReference type="EC" id="5.1.3.29"/>
    </reaction>
</comment>
<proteinExistence type="predicted"/>
<keyword evidence="2" id="KW-0413">Isomerase</keyword>
<dbReference type="GO" id="GO:0006004">
    <property type="term" value="P:fucose metabolic process"/>
    <property type="evidence" value="ECO:0007669"/>
    <property type="project" value="TreeGrafter"/>
</dbReference>
<comment type="catalytic activity">
    <reaction evidence="1">
        <text>beta-D-ribopyranose = beta-D-ribofuranose</text>
        <dbReference type="Rhea" id="RHEA:25432"/>
        <dbReference type="ChEBI" id="CHEBI:27476"/>
        <dbReference type="ChEBI" id="CHEBI:47002"/>
        <dbReference type="EC" id="5.4.99.62"/>
    </reaction>
</comment>
<dbReference type="SUPFAM" id="SSF102546">
    <property type="entry name" value="RbsD-like"/>
    <property type="match status" value="1"/>
</dbReference>
<accession>A0AAU7X8C7</accession>
<reference evidence="4" key="1">
    <citation type="submission" date="2024-06" db="EMBL/GenBank/DDBJ databases">
        <title>Methylostella associata gen. nov., sp. nov., a novel Ancalomicrobiaceae-affiliated facultatively methylotrophic bacteria that feed on methanotrophs of the genus Methylococcus.</title>
        <authorList>
            <person name="Saltykova V."/>
            <person name="Danilova O.V."/>
            <person name="Oshkin I.Y."/>
            <person name="Belova S.E."/>
            <person name="Pimenov N.V."/>
            <person name="Dedysh S.N."/>
        </authorList>
    </citation>
    <scope>NUCLEOTIDE SEQUENCE</scope>
    <source>
        <strain evidence="4">S20</strain>
    </source>
</reference>
<dbReference type="KEGG" id="mflg:ABS361_14735"/>
<dbReference type="InterPro" id="IPR050443">
    <property type="entry name" value="RbsD/FucU_mutarotase"/>
</dbReference>
<dbReference type="GO" id="GO:0062193">
    <property type="term" value="F:D-ribose pyranase activity"/>
    <property type="evidence" value="ECO:0007669"/>
    <property type="project" value="UniProtKB-EC"/>
</dbReference>
<sequence>MLKGIDPVLGPDLLSVLRAMGHGDEIAIVDGNYPADAHASRLVRADGLDAVRIADAILSVMPLDDFVDHAAFRPGIRGAPDRREPIFDDFEAVVARREPGFGVEPLHGDAFYDRVRGAYAIVATTERRLYGNLILRKGVVRPDEAIR</sequence>
<dbReference type="AlphaFoldDB" id="A0AAU7X8C7"/>
<organism evidence="4">
    <name type="scientific">Methyloraptor flagellatus</name>
    <dbReference type="NCBI Taxonomy" id="3162530"/>
    <lineage>
        <taxon>Bacteria</taxon>
        <taxon>Pseudomonadati</taxon>
        <taxon>Pseudomonadota</taxon>
        <taxon>Alphaproteobacteria</taxon>
        <taxon>Hyphomicrobiales</taxon>
        <taxon>Ancalomicrobiaceae</taxon>
        <taxon>Methyloraptor</taxon>
    </lineage>
</organism>